<dbReference type="PROSITE" id="PS51502">
    <property type="entry name" value="S_R_A_B_BARREL"/>
    <property type="match status" value="1"/>
</dbReference>
<accession>A0A977PYF8</accession>
<proteinExistence type="predicted"/>
<dbReference type="SUPFAM" id="SSF54909">
    <property type="entry name" value="Dimeric alpha+beta barrel"/>
    <property type="match status" value="1"/>
</dbReference>
<dbReference type="Gene3D" id="3.30.70.100">
    <property type="match status" value="1"/>
</dbReference>
<dbReference type="KEGG" id="wna:KA717_14625"/>
<dbReference type="InterPro" id="IPR013097">
    <property type="entry name" value="Dabb"/>
</dbReference>
<dbReference type="Pfam" id="PF07876">
    <property type="entry name" value="Dabb"/>
    <property type="match status" value="1"/>
</dbReference>
<feature type="domain" description="Stress-response A/B barrel" evidence="1">
    <location>
        <begin position="11"/>
        <end position="66"/>
    </location>
</feature>
<organism evidence="2">
    <name type="scientific">Woronichinia naegeliana WA131</name>
    <dbReference type="NCBI Taxonomy" id="2824559"/>
    <lineage>
        <taxon>Bacteria</taxon>
        <taxon>Bacillati</taxon>
        <taxon>Cyanobacteriota</taxon>
        <taxon>Cyanophyceae</taxon>
        <taxon>Synechococcales</taxon>
        <taxon>Coelosphaeriaceae</taxon>
        <taxon>Woronichinia</taxon>
    </lineage>
</organism>
<evidence type="ECO:0000259" key="1">
    <source>
        <dbReference type="PROSITE" id="PS51502"/>
    </source>
</evidence>
<reference evidence="2" key="1">
    <citation type="submission" date="2021-04" db="EMBL/GenBank/DDBJ databases">
        <title>Genome sequence of Woronichinia naegeliana from Washington state freshwater lake bloom.</title>
        <authorList>
            <person name="Dreher T.W."/>
        </authorList>
    </citation>
    <scope>NUCLEOTIDE SEQUENCE</scope>
    <source>
        <strain evidence="2">WA131</strain>
    </source>
</reference>
<dbReference type="Proteomes" id="UP001065613">
    <property type="component" value="Chromosome"/>
</dbReference>
<evidence type="ECO:0000313" key="2">
    <source>
        <dbReference type="EMBL" id="UXE63702.1"/>
    </source>
</evidence>
<gene>
    <name evidence="2" type="ORF">KA717_14625</name>
</gene>
<dbReference type="InterPro" id="IPR011008">
    <property type="entry name" value="Dimeric_a/b-barrel"/>
</dbReference>
<dbReference type="AlphaFoldDB" id="A0A977PYF8"/>
<sequence>MTDPHPSRPQVCHTVFFQFREDALPSEIEQFFAAMAELKTQHKVSGILSFSYGPQNSQEGLNQGFN</sequence>
<dbReference type="EMBL" id="CP073041">
    <property type="protein sequence ID" value="UXE63702.1"/>
    <property type="molecule type" value="Genomic_DNA"/>
</dbReference>
<name>A0A977PYF8_9CYAN</name>
<protein>
    <submittedName>
        <fullName evidence="2">Dabb family protein</fullName>
    </submittedName>
</protein>